<dbReference type="PANTHER" id="PTHR43721:SF3">
    <property type="entry name" value="GTP-BINDING PROTEIN 2"/>
    <property type="match status" value="1"/>
</dbReference>
<dbReference type="Gene3D" id="2.40.30.10">
    <property type="entry name" value="Translation factors"/>
    <property type="match status" value="1"/>
</dbReference>
<dbReference type="GO" id="GO:0003924">
    <property type="term" value="F:GTPase activity"/>
    <property type="evidence" value="ECO:0007669"/>
    <property type="project" value="InterPro"/>
</dbReference>
<protein>
    <recommendedName>
        <fullName evidence="2">Tr-type G domain-containing protein</fullName>
    </recommendedName>
</protein>
<dbReference type="PROSITE" id="PS51722">
    <property type="entry name" value="G_TR_2"/>
    <property type="match status" value="1"/>
</dbReference>
<dbReference type="Pfam" id="PF00009">
    <property type="entry name" value="GTP_EFTU"/>
    <property type="match status" value="1"/>
</dbReference>
<evidence type="ECO:0000313" key="3">
    <source>
        <dbReference type="EMBL" id="CAD7274841.1"/>
    </source>
</evidence>
<sequence>MDILAVFSQGNVKTYQDCQTAEEIVEKSAKLITFIDLAGHYKYLHTTIFGLTGYCPHYIMLVVSANTGMAGTTVDHLNLALALNAPFFVVMTKIDVTPGHIMEQTVRTLREFLKAETRRDGLLVETVDDVSRAVKGVKEKGNVVPIFKLSSVTGFGLGLLKEFLHILPPYLNTLEREQLEKVPDDCTSIELRIAVLGNADVGKSTLLGVLTQGDLDNGRGRARLIMFRHLHEVQTGRTSSISHGIMGFDCEREFLKAETRRDGLLVETVDDVSRAVKGVKEKGNVVPIFKLSSVTGLGLGLLKEFLHILPPYLNTLEREQLEKERVQFQIDESWNIPEVGAVVGGLLTKGVITENMRLKLGPVGRGEFMPIIVKTIHRNKANCCVVRASQSASLSLCPINDSPANRLPRLRKGMVLLDPCQESRVAKHFMAKLTLSGCQQQQPQQNQSGAEDGYPVFLLRKGGHATLHIGNVRQGAAVRGVFGARNLEPRNDAWIVSCHPDDEPVSVMFEFLRGPEYLEQGARVLFRVAGETRGQGFVSHIYYSDSSSSTSSLTSGSSSSCDEPFLESE</sequence>
<dbReference type="SUPFAM" id="SSF50447">
    <property type="entry name" value="Translation proteins"/>
    <property type="match status" value="1"/>
</dbReference>
<name>A0A7R9GBE7_9CRUS</name>
<evidence type="ECO:0000259" key="2">
    <source>
        <dbReference type="PROSITE" id="PS51722"/>
    </source>
</evidence>
<keyword evidence="4" id="KW-1185">Reference proteome</keyword>
<feature type="region of interest" description="Disordered" evidence="1">
    <location>
        <begin position="546"/>
        <end position="569"/>
    </location>
</feature>
<accession>A0A7R9GBE7</accession>
<dbReference type="Gene3D" id="3.40.50.300">
    <property type="entry name" value="P-loop containing nucleotide triphosphate hydrolases"/>
    <property type="match status" value="2"/>
</dbReference>
<evidence type="ECO:0000313" key="4">
    <source>
        <dbReference type="Proteomes" id="UP000678499"/>
    </source>
</evidence>
<proteinExistence type="predicted"/>
<dbReference type="OrthoDB" id="248233at2759"/>
<feature type="domain" description="Tr-type G" evidence="2">
    <location>
        <begin position="1"/>
        <end position="175"/>
    </location>
</feature>
<dbReference type="AlphaFoldDB" id="A0A7R9GBE7"/>
<feature type="compositionally biased region" description="Low complexity" evidence="1">
    <location>
        <begin position="546"/>
        <end position="560"/>
    </location>
</feature>
<dbReference type="CDD" id="cd03694">
    <property type="entry name" value="GTPBP_II"/>
    <property type="match status" value="1"/>
</dbReference>
<organism evidence="3">
    <name type="scientific">Notodromas monacha</name>
    <dbReference type="NCBI Taxonomy" id="399045"/>
    <lineage>
        <taxon>Eukaryota</taxon>
        <taxon>Metazoa</taxon>
        <taxon>Ecdysozoa</taxon>
        <taxon>Arthropoda</taxon>
        <taxon>Crustacea</taxon>
        <taxon>Oligostraca</taxon>
        <taxon>Ostracoda</taxon>
        <taxon>Podocopa</taxon>
        <taxon>Podocopida</taxon>
        <taxon>Cypridocopina</taxon>
        <taxon>Cypridoidea</taxon>
        <taxon>Cyprididae</taxon>
        <taxon>Notodromas</taxon>
    </lineage>
</organism>
<dbReference type="EMBL" id="OA882347">
    <property type="protein sequence ID" value="CAD7274841.1"/>
    <property type="molecule type" value="Genomic_DNA"/>
</dbReference>
<dbReference type="GO" id="GO:0003746">
    <property type="term" value="F:translation elongation factor activity"/>
    <property type="evidence" value="ECO:0007669"/>
    <property type="project" value="TreeGrafter"/>
</dbReference>
<evidence type="ECO:0000256" key="1">
    <source>
        <dbReference type="SAM" id="MobiDB-lite"/>
    </source>
</evidence>
<dbReference type="InterPro" id="IPR050055">
    <property type="entry name" value="EF-Tu_GTPase"/>
</dbReference>
<dbReference type="SUPFAM" id="SSF52540">
    <property type="entry name" value="P-loop containing nucleoside triphosphate hydrolases"/>
    <property type="match status" value="2"/>
</dbReference>
<dbReference type="Proteomes" id="UP000678499">
    <property type="component" value="Unassembled WGS sequence"/>
</dbReference>
<dbReference type="GO" id="GO:0005525">
    <property type="term" value="F:GTP binding"/>
    <property type="evidence" value="ECO:0007669"/>
    <property type="project" value="InterPro"/>
</dbReference>
<dbReference type="InterPro" id="IPR027417">
    <property type="entry name" value="P-loop_NTPase"/>
</dbReference>
<reference evidence="3" key="1">
    <citation type="submission" date="2020-11" db="EMBL/GenBank/DDBJ databases">
        <authorList>
            <person name="Tran Van P."/>
        </authorList>
    </citation>
    <scope>NUCLEOTIDE SEQUENCE</scope>
</reference>
<gene>
    <name evidence="3" type="ORF">NMOB1V02_LOCUS2661</name>
</gene>
<dbReference type="InterPro" id="IPR009000">
    <property type="entry name" value="Transl_B-barrel_sf"/>
</dbReference>
<dbReference type="InterPro" id="IPR000795">
    <property type="entry name" value="T_Tr_GTP-bd_dom"/>
</dbReference>
<dbReference type="EMBL" id="CAJPEX010000310">
    <property type="protein sequence ID" value="CAG0914993.1"/>
    <property type="molecule type" value="Genomic_DNA"/>
</dbReference>
<dbReference type="PANTHER" id="PTHR43721">
    <property type="entry name" value="ELONGATION FACTOR TU-RELATED"/>
    <property type="match status" value="1"/>
</dbReference>